<dbReference type="STRING" id="995034.SAMN05216219_2965"/>
<accession>A0A1I5DLM3</accession>
<evidence type="ECO:0000313" key="2">
    <source>
        <dbReference type="EMBL" id="SFO00078.1"/>
    </source>
</evidence>
<dbReference type="EMBL" id="FOVM01000010">
    <property type="protein sequence ID" value="SFO00078.1"/>
    <property type="molecule type" value="Genomic_DNA"/>
</dbReference>
<name>A0A1I5DLM3_9MICO</name>
<dbReference type="Pfam" id="PF25362">
    <property type="entry name" value="bPH_11"/>
    <property type="match status" value="1"/>
</dbReference>
<feature type="domain" description="PH" evidence="1">
    <location>
        <begin position="49"/>
        <end position="156"/>
    </location>
</feature>
<dbReference type="InterPro" id="IPR057446">
    <property type="entry name" value="PH_bac"/>
</dbReference>
<keyword evidence="3" id="KW-1185">Reference proteome</keyword>
<dbReference type="RefSeq" id="WP_245762564.1">
    <property type="nucleotide sequence ID" value="NZ_FOVM01000010.1"/>
</dbReference>
<proteinExistence type="predicted"/>
<dbReference type="AlphaFoldDB" id="A0A1I5DLM3"/>
<organism evidence="2 3">
    <name type="scientific">Mycetocola miduiensis</name>
    <dbReference type="NCBI Taxonomy" id="995034"/>
    <lineage>
        <taxon>Bacteria</taxon>
        <taxon>Bacillati</taxon>
        <taxon>Actinomycetota</taxon>
        <taxon>Actinomycetes</taxon>
        <taxon>Micrococcales</taxon>
        <taxon>Microbacteriaceae</taxon>
        <taxon>Mycetocola</taxon>
    </lineage>
</organism>
<dbReference type="Proteomes" id="UP000198867">
    <property type="component" value="Unassembled WGS sequence"/>
</dbReference>
<sequence>MSERLLPAALVLAFLALLLLGMWLAWRARSRRDAGVSAGQPLPSGGIHPILATDVLYVATTKAGQPLERLAIRGLAFRARAELTLADEGVVLAVPGQEPIFIGAAQLDSAQPATWTIDRVVESDGLIALSWRSGDTDVDSYLRVIDPPQHTRVLSTLSSLISAQASPAPADSTTPTESEK</sequence>
<gene>
    <name evidence="2" type="ORF">SAMN05216219_2965</name>
</gene>
<reference evidence="3" key="1">
    <citation type="submission" date="2016-10" db="EMBL/GenBank/DDBJ databases">
        <authorList>
            <person name="Varghese N."/>
            <person name="Submissions S."/>
        </authorList>
    </citation>
    <scope>NUCLEOTIDE SEQUENCE [LARGE SCALE GENOMIC DNA]</scope>
    <source>
        <strain evidence="3">CGMCC 1.11101</strain>
    </source>
</reference>
<evidence type="ECO:0000313" key="3">
    <source>
        <dbReference type="Proteomes" id="UP000198867"/>
    </source>
</evidence>
<evidence type="ECO:0000259" key="1">
    <source>
        <dbReference type="Pfam" id="PF25362"/>
    </source>
</evidence>
<protein>
    <recommendedName>
        <fullName evidence="1">PH domain-containing protein</fullName>
    </recommendedName>
</protein>